<feature type="domain" description="NADH-ubiquinone oxidoreductase 51kDa subunit iron-sulphur binding" evidence="5">
    <location>
        <begin position="28"/>
        <end position="74"/>
    </location>
</feature>
<comment type="cofactor">
    <cofactor evidence="1">
        <name>FMN</name>
        <dbReference type="ChEBI" id="CHEBI:58210"/>
    </cofactor>
</comment>
<evidence type="ECO:0000256" key="2">
    <source>
        <dbReference type="ARBA" id="ARBA00001966"/>
    </source>
</evidence>
<sequence length="118" mass="13406">MDYDALKEAQTRLGTAAVIVMDKSTDFIAAIHRLSKFYAHESCRQCTPSHEGSPWLGEKMMRRFVHGNAKKEEIGTMVDVSKQLEGRTVCALATAASWPVQGFTRHFTPMLEERIERY</sequence>
<dbReference type="GeneID" id="40331445"/>
<name>A0A3R7N5I2_TRYRA</name>
<dbReference type="SUPFAM" id="SSF140490">
    <property type="entry name" value="Nqo1C-terminal domain-like"/>
    <property type="match status" value="1"/>
</dbReference>
<dbReference type="OrthoDB" id="42889at2759"/>
<evidence type="ECO:0000256" key="4">
    <source>
        <dbReference type="ARBA" id="ARBA00022643"/>
    </source>
</evidence>
<gene>
    <name evidence="6" type="ORF">TraAM80_07512</name>
</gene>
<dbReference type="GO" id="GO:0005739">
    <property type="term" value="C:mitochondrion"/>
    <property type="evidence" value="ECO:0007669"/>
    <property type="project" value="GOC"/>
</dbReference>
<dbReference type="GO" id="GO:0051539">
    <property type="term" value="F:4 iron, 4 sulfur cluster binding"/>
    <property type="evidence" value="ECO:0007669"/>
    <property type="project" value="InterPro"/>
</dbReference>
<keyword evidence="7" id="KW-1185">Reference proteome</keyword>
<evidence type="ECO:0000259" key="5">
    <source>
        <dbReference type="SMART" id="SM00928"/>
    </source>
</evidence>
<dbReference type="AlphaFoldDB" id="A0A3R7N5I2"/>
<proteinExistence type="predicted"/>
<organism evidence="6 7">
    <name type="scientific">Trypanosoma rangeli</name>
    <dbReference type="NCBI Taxonomy" id="5698"/>
    <lineage>
        <taxon>Eukaryota</taxon>
        <taxon>Discoba</taxon>
        <taxon>Euglenozoa</taxon>
        <taxon>Kinetoplastea</taxon>
        <taxon>Metakinetoplastina</taxon>
        <taxon>Trypanosomatida</taxon>
        <taxon>Trypanosomatidae</taxon>
        <taxon>Trypanosoma</taxon>
        <taxon>Herpetosoma</taxon>
    </lineage>
</organism>
<evidence type="ECO:0000256" key="3">
    <source>
        <dbReference type="ARBA" id="ARBA00022630"/>
    </source>
</evidence>
<dbReference type="VEuPathDB" id="TriTrypDB:TRSC58_00929"/>
<dbReference type="SMART" id="SM00928">
    <property type="entry name" value="NADH_4Fe-4S"/>
    <property type="match status" value="1"/>
</dbReference>
<evidence type="ECO:0000313" key="6">
    <source>
        <dbReference type="EMBL" id="RNF00549.1"/>
    </source>
</evidence>
<comment type="cofactor">
    <cofactor evidence="2">
        <name>[4Fe-4S] cluster</name>
        <dbReference type="ChEBI" id="CHEBI:49883"/>
    </cofactor>
</comment>
<dbReference type="Pfam" id="PF10589">
    <property type="entry name" value="NADH_4Fe-4S"/>
    <property type="match status" value="1"/>
</dbReference>
<evidence type="ECO:0000256" key="1">
    <source>
        <dbReference type="ARBA" id="ARBA00001917"/>
    </source>
</evidence>
<accession>A0A3R7N5I2</accession>
<dbReference type="Gene3D" id="1.20.1440.230">
    <property type="entry name" value="NADH-ubiquinone oxidoreductase 51kDa subunit, iron-sulphur binding domain"/>
    <property type="match status" value="1"/>
</dbReference>
<keyword evidence="4" id="KW-0288">FMN</keyword>
<dbReference type="Proteomes" id="UP000283634">
    <property type="component" value="Unassembled WGS sequence"/>
</dbReference>
<reference evidence="6 7" key="1">
    <citation type="journal article" date="2018" name="BMC Genomics">
        <title>Genomic comparison of Trypanosoma conorhini and Trypanosoma rangeli to Trypanosoma cruzi strains of high and low virulence.</title>
        <authorList>
            <person name="Bradwell K.R."/>
            <person name="Koparde V.N."/>
            <person name="Matveyev A.V."/>
            <person name="Serrano M.G."/>
            <person name="Alves J.M."/>
            <person name="Parikh H."/>
            <person name="Huang B."/>
            <person name="Lee V."/>
            <person name="Espinosa-Alvarez O."/>
            <person name="Ortiz P.A."/>
            <person name="Costa-Martins A.G."/>
            <person name="Teixeira M.M."/>
            <person name="Buck G.A."/>
        </authorList>
    </citation>
    <scope>NUCLEOTIDE SEQUENCE [LARGE SCALE GENOMIC DNA]</scope>
    <source>
        <strain evidence="6 7">AM80</strain>
    </source>
</reference>
<keyword evidence="6" id="KW-0830">Ubiquinone</keyword>
<dbReference type="InterPro" id="IPR037207">
    <property type="entry name" value="Nuop51_4Fe4S-bd_sf"/>
</dbReference>
<protein>
    <submittedName>
        <fullName evidence="6">NADH-ubiquinone oxidoreductase, mitochondrial</fullName>
    </submittedName>
</protein>
<dbReference type="RefSeq" id="XP_029235831.1">
    <property type="nucleotide sequence ID" value="XM_029384302.1"/>
</dbReference>
<comment type="caution">
    <text evidence="6">The sequence shown here is derived from an EMBL/GenBank/DDBJ whole genome shotgun (WGS) entry which is preliminary data.</text>
</comment>
<dbReference type="InterPro" id="IPR019575">
    <property type="entry name" value="Nuop51_4Fe4S-bd"/>
</dbReference>
<dbReference type="EMBL" id="MKGL01000319">
    <property type="protein sequence ID" value="RNF00549.1"/>
    <property type="molecule type" value="Genomic_DNA"/>
</dbReference>
<keyword evidence="3" id="KW-0285">Flavoprotein</keyword>
<dbReference type="FunFam" id="1.20.1440.230:FF:000001">
    <property type="entry name" value="Mitochondrial NADH dehydrogenase flavoprotein 1"/>
    <property type="match status" value="1"/>
</dbReference>
<dbReference type="GO" id="GO:0006120">
    <property type="term" value="P:mitochondrial electron transport, NADH to ubiquinone"/>
    <property type="evidence" value="ECO:0007669"/>
    <property type="project" value="TreeGrafter"/>
</dbReference>
<dbReference type="PANTHER" id="PTHR11780">
    <property type="entry name" value="NADH-UBIQUINONE OXIDOREDUCTASE FLAVOPROTEIN 1 NDUFV1"/>
    <property type="match status" value="1"/>
</dbReference>
<dbReference type="PANTHER" id="PTHR11780:SF10">
    <property type="entry name" value="NADH DEHYDROGENASE [UBIQUINONE] FLAVOPROTEIN 1, MITOCHONDRIAL"/>
    <property type="match status" value="1"/>
</dbReference>
<dbReference type="InterPro" id="IPR050837">
    <property type="entry name" value="ComplexI_51kDa_subunit"/>
</dbReference>
<evidence type="ECO:0000313" key="7">
    <source>
        <dbReference type="Proteomes" id="UP000283634"/>
    </source>
</evidence>